<name>A0ACC1ICV1_9FUNG</name>
<organism evidence="1 2">
    <name type="scientific">Kickxella alabastrina</name>
    <dbReference type="NCBI Taxonomy" id="61397"/>
    <lineage>
        <taxon>Eukaryota</taxon>
        <taxon>Fungi</taxon>
        <taxon>Fungi incertae sedis</taxon>
        <taxon>Zoopagomycota</taxon>
        <taxon>Kickxellomycotina</taxon>
        <taxon>Kickxellomycetes</taxon>
        <taxon>Kickxellales</taxon>
        <taxon>Kickxellaceae</taxon>
        <taxon>Kickxella</taxon>
    </lineage>
</organism>
<accession>A0ACC1ICV1</accession>
<keyword evidence="2" id="KW-1185">Reference proteome</keyword>
<evidence type="ECO:0000313" key="1">
    <source>
        <dbReference type="EMBL" id="KAJ1891550.1"/>
    </source>
</evidence>
<dbReference type="EMBL" id="JANBPG010001138">
    <property type="protein sequence ID" value="KAJ1891550.1"/>
    <property type="molecule type" value="Genomic_DNA"/>
</dbReference>
<comment type="caution">
    <text evidence="1">The sequence shown here is derived from an EMBL/GenBank/DDBJ whole genome shotgun (WGS) entry which is preliminary data.</text>
</comment>
<proteinExistence type="predicted"/>
<gene>
    <name evidence="1" type="ORF">LPJ66_006859</name>
</gene>
<evidence type="ECO:0000313" key="2">
    <source>
        <dbReference type="Proteomes" id="UP001150581"/>
    </source>
</evidence>
<reference evidence="1" key="1">
    <citation type="submission" date="2022-07" db="EMBL/GenBank/DDBJ databases">
        <title>Phylogenomic reconstructions and comparative analyses of Kickxellomycotina fungi.</title>
        <authorList>
            <person name="Reynolds N.K."/>
            <person name="Stajich J.E."/>
            <person name="Barry K."/>
            <person name="Grigoriev I.V."/>
            <person name="Crous P."/>
            <person name="Smith M.E."/>
        </authorList>
    </citation>
    <scope>NUCLEOTIDE SEQUENCE</scope>
    <source>
        <strain evidence="1">Benny 63K</strain>
    </source>
</reference>
<dbReference type="Proteomes" id="UP001150581">
    <property type="component" value="Unassembled WGS sequence"/>
</dbReference>
<protein>
    <submittedName>
        <fullName evidence="1">Uncharacterized protein</fullName>
    </submittedName>
</protein>
<sequence length="131" mass="15068">MSKTSETSTPKVLQDVVTKLKLQIKESQIRELAVAKNHRIVLRGIVDEYQGKLDAAEKNLEEKTRLLAETGVRLAERDQELDDAYVSLDESKAETSRLSILSDRHKDHINSLQRLVDVKKRIIDDLQDRLY</sequence>